<protein>
    <recommendedName>
        <fullName evidence="4">Heterokaryon incompatibility domain-containing protein</fullName>
    </recommendedName>
</protein>
<dbReference type="Proteomes" id="UP001230504">
    <property type="component" value="Unassembled WGS sequence"/>
</dbReference>
<evidence type="ECO:0000256" key="1">
    <source>
        <dbReference type="SAM" id="MobiDB-lite"/>
    </source>
</evidence>
<proteinExistence type="predicted"/>
<dbReference type="EMBL" id="JAHLJV010000011">
    <property type="protein sequence ID" value="KAK1596758.1"/>
    <property type="molecule type" value="Genomic_DNA"/>
</dbReference>
<accession>A0AAD8Q7Y5</accession>
<gene>
    <name evidence="2" type="ORF">LY79DRAFT_544092</name>
</gene>
<organism evidence="2 3">
    <name type="scientific">Colletotrichum navitas</name>
    <dbReference type="NCBI Taxonomy" id="681940"/>
    <lineage>
        <taxon>Eukaryota</taxon>
        <taxon>Fungi</taxon>
        <taxon>Dikarya</taxon>
        <taxon>Ascomycota</taxon>
        <taxon>Pezizomycotina</taxon>
        <taxon>Sordariomycetes</taxon>
        <taxon>Hypocreomycetidae</taxon>
        <taxon>Glomerellales</taxon>
        <taxon>Glomerellaceae</taxon>
        <taxon>Colletotrichum</taxon>
        <taxon>Colletotrichum graminicola species complex</taxon>
    </lineage>
</organism>
<evidence type="ECO:0000313" key="2">
    <source>
        <dbReference type="EMBL" id="KAK1596758.1"/>
    </source>
</evidence>
<keyword evidence="3" id="KW-1185">Reference proteome</keyword>
<name>A0AAD8Q7Y5_9PEZI</name>
<comment type="caution">
    <text evidence="2">The sequence shown here is derived from an EMBL/GenBank/DDBJ whole genome shotgun (WGS) entry which is preliminary data.</text>
</comment>
<dbReference type="AlphaFoldDB" id="A0AAD8Q7Y5"/>
<sequence>MGFLKKIHRETSGHKDHKSTSGSRAKEDWLSAEQDSSNGRIALCQLLRDGLMSLFEEPWFTRIWIVQEVFHTRAASVCCGRWSAPAHMLATGAILVGVKSSSQVGAVLDLVPIPSMGGSAKAKSLQALLL</sequence>
<feature type="region of interest" description="Disordered" evidence="1">
    <location>
        <begin position="9"/>
        <end position="34"/>
    </location>
</feature>
<dbReference type="RefSeq" id="XP_060417611.1">
    <property type="nucleotide sequence ID" value="XM_060557103.1"/>
</dbReference>
<evidence type="ECO:0000313" key="3">
    <source>
        <dbReference type="Proteomes" id="UP001230504"/>
    </source>
</evidence>
<dbReference type="GeneID" id="85441343"/>
<evidence type="ECO:0008006" key="4">
    <source>
        <dbReference type="Google" id="ProtNLM"/>
    </source>
</evidence>
<reference evidence="2" key="1">
    <citation type="submission" date="2021-06" db="EMBL/GenBank/DDBJ databases">
        <title>Comparative genomics, transcriptomics and evolutionary studies reveal genomic signatures of adaptation to plant cell wall in hemibiotrophic fungi.</title>
        <authorList>
            <consortium name="DOE Joint Genome Institute"/>
            <person name="Baroncelli R."/>
            <person name="Diaz J.F."/>
            <person name="Benocci T."/>
            <person name="Peng M."/>
            <person name="Battaglia E."/>
            <person name="Haridas S."/>
            <person name="Andreopoulos W."/>
            <person name="Labutti K."/>
            <person name="Pangilinan J."/>
            <person name="Floch G.L."/>
            <person name="Makela M.R."/>
            <person name="Henrissat B."/>
            <person name="Grigoriev I.V."/>
            <person name="Crouch J.A."/>
            <person name="De Vries R.P."/>
            <person name="Sukno S.A."/>
            <person name="Thon M.R."/>
        </authorList>
    </citation>
    <scope>NUCLEOTIDE SEQUENCE</scope>
    <source>
        <strain evidence="2">CBS 125086</strain>
    </source>
</reference>